<dbReference type="PANTHER" id="PTHR13696:SF52">
    <property type="entry name" value="PARA FAMILY PROTEIN CT_582"/>
    <property type="match status" value="1"/>
</dbReference>
<keyword evidence="3" id="KW-1185">Reference proteome</keyword>
<dbReference type="CDD" id="cd02042">
    <property type="entry name" value="ParAB_family"/>
    <property type="match status" value="1"/>
</dbReference>
<comment type="caution">
    <text evidence="2">The sequence shown here is derived from an EMBL/GenBank/DDBJ whole genome shotgun (WGS) entry which is preliminary data.</text>
</comment>
<dbReference type="EMBL" id="PYMJ01000044">
    <property type="protein sequence ID" value="PSU44708.1"/>
    <property type="molecule type" value="Genomic_DNA"/>
</dbReference>
<protein>
    <submittedName>
        <fullName evidence="2">ParA family protein</fullName>
    </submittedName>
</protein>
<evidence type="ECO:0000259" key="1">
    <source>
        <dbReference type="Pfam" id="PF13614"/>
    </source>
</evidence>
<evidence type="ECO:0000313" key="2">
    <source>
        <dbReference type="EMBL" id="PSU44708.1"/>
    </source>
</evidence>
<dbReference type="SUPFAM" id="SSF52540">
    <property type="entry name" value="P-loop containing nucleoside triphosphate hydrolases"/>
    <property type="match status" value="1"/>
</dbReference>
<sequence length="265" mass="29971">MRRVVFNQKGGVGKSSIAANLAALSAAKGYKTLLIDLDVQGNSSHYLGYDVNSESKQTIADLLNQTVGWFSVSTPVIEFPQPTSFTNLDIIPSSPRLEKIESELERRYKIYKLRDALDELDKRYERIYIDTPPNLNFFSKAALIAAQRLLIPFDCDSFSQQALLTLLNNVSELREDHNPTLEVEGVIVNMFNAQANFPKKIIADLKDLGLPILEPYLPQSIKMKESHYYQKPLIHLLPTHKLTKSFEQLFMTLEKSAPVLAEVET</sequence>
<dbReference type="AlphaFoldDB" id="A0A2T3J7H6"/>
<dbReference type="Gene3D" id="3.40.50.300">
    <property type="entry name" value="P-loop containing nucleotide triphosphate hydrolases"/>
    <property type="match status" value="1"/>
</dbReference>
<dbReference type="Pfam" id="PF13614">
    <property type="entry name" value="AAA_31"/>
    <property type="match status" value="1"/>
</dbReference>
<accession>A0A2T3J7H6</accession>
<organism evidence="2 3">
    <name type="scientific">Photobacterium frigidiphilum</name>
    <dbReference type="NCBI Taxonomy" id="264736"/>
    <lineage>
        <taxon>Bacteria</taxon>
        <taxon>Pseudomonadati</taxon>
        <taxon>Pseudomonadota</taxon>
        <taxon>Gammaproteobacteria</taxon>
        <taxon>Vibrionales</taxon>
        <taxon>Vibrionaceae</taxon>
        <taxon>Photobacterium</taxon>
    </lineage>
</organism>
<dbReference type="InterPro" id="IPR050678">
    <property type="entry name" value="DNA_Partitioning_ATPase"/>
</dbReference>
<dbReference type="OrthoDB" id="9815116at2"/>
<reference evidence="2 3" key="1">
    <citation type="submission" date="2018-01" db="EMBL/GenBank/DDBJ databases">
        <title>Whole genome sequencing of Histamine producing bacteria.</title>
        <authorList>
            <person name="Butler K."/>
        </authorList>
    </citation>
    <scope>NUCLEOTIDE SEQUENCE [LARGE SCALE GENOMIC DNA]</scope>
    <source>
        <strain evidence="2 3">JCM 12947</strain>
    </source>
</reference>
<gene>
    <name evidence="2" type="ORF">C9J12_26195</name>
</gene>
<feature type="domain" description="AAA" evidence="1">
    <location>
        <begin position="5"/>
        <end position="183"/>
    </location>
</feature>
<dbReference type="InterPro" id="IPR025669">
    <property type="entry name" value="AAA_dom"/>
</dbReference>
<proteinExistence type="predicted"/>
<evidence type="ECO:0000313" key="3">
    <source>
        <dbReference type="Proteomes" id="UP000240987"/>
    </source>
</evidence>
<name>A0A2T3J7H6_9GAMM</name>
<dbReference type="Proteomes" id="UP000240987">
    <property type="component" value="Unassembled WGS sequence"/>
</dbReference>
<dbReference type="RefSeq" id="WP_011218788.1">
    <property type="nucleotide sequence ID" value="NZ_JBALVU010000062.1"/>
</dbReference>
<dbReference type="PANTHER" id="PTHR13696">
    <property type="entry name" value="P-LOOP CONTAINING NUCLEOSIDE TRIPHOSPHATE HYDROLASE"/>
    <property type="match status" value="1"/>
</dbReference>
<dbReference type="InterPro" id="IPR027417">
    <property type="entry name" value="P-loop_NTPase"/>
</dbReference>